<sequence length="14" mass="1618">MFEPPFRVLNVVGL</sequence>
<protein>
    <submittedName>
        <fullName evidence="1">Uncharacterized protein</fullName>
    </submittedName>
</protein>
<accession>A0A3L6G3X8</accession>
<proteinExistence type="predicted"/>
<name>A0A3L6G3X8_MAIZE</name>
<organism evidence="1">
    <name type="scientific">Zea mays</name>
    <name type="common">Maize</name>
    <dbReference type="NCBI Taxonomy" id="4577"/>
    <lineage>
        <taxon>Eukaryota</taxon>
        <taxon>Viridiplantae</taxon>
        <taxon>Streptophyta</taxon>
        <taxon>Embryophyta</taxon>
        <taxon>Tracheophyta</taxon>
        <taxon>Spermatophyta</taxon>
        <taxon>Magnoliopsida</taxon>
        <taxon>Liliopsida</taxon>
        <taxon>Poales</taxon>
        <taxon>Poaceae</taxon>
        <taxon>PACMAD clade</taxon>
        <taxon>Panicoideae</taxon>
        <taxon>Andropogonodae</taxon>
        <taxon>Andropogoneae</taxon>
        <taxon>Tripsacinae</taxon>
        <taxon>Zea</taxon>
    </lineage>
</organism>
<comment type="caution">
    <text evidence="1">The sequence shown here is derived from an EMBL/GenBank/DDBJ whole genome shotgun (WGS) entry which is preliminary data.</text>
</comment>
<reference evidence="1" key="1">
    <citation type="journal article" date="2018" name="Nat. Genet.">
        <title>Extensive intraspecific gene order and gene structural variations between Mo17 and other maize genomes.</title>
        <authorList>
            <person name="Sun S."/>
            <person name="Zhou Y."/>
            <person name="Chen J."/>
            <person name="Shi J."/>
            <person name="Zhao H."/>
            <person name="Zhao H."/>
            <person name="Song W."/>
            <person name="Zhang M."/>
            <person name="Cui Y."/>
            <person name="Dong X."/>
            <person name="Liu H."/>
            <person name="Ma X."/>
            <person name="Jiao Y."/>
            <person name="Wang B."/>
            <person name="Wei X."/>
            <person name="Stein J.C."/>
            <person name="Glaubitz J.C."/>
            <person name="Lu F."/>
            <person name="Yu G."/>
            <person name="Liang C."/>
            <person name="Fengler K."/>
            <person name="Li B."/>
            <person name="Rafalski A."/>
            <person name="Schnable P.S."/>
            <person name="Ware D.H."/>
            <person name="Buckler E.S."/>
            <person name="Lai J."/>
        </authorList>
    </citation>
    <scope>NUCLEOTIDE SEQUENCE [LARGE SCALE GENOMIC DNA]</scope>
    <source>
        <tissue evidence="1">Seedling</tissue>
    </source>
</reference>
<gene>
    <name evidence="1" type="ORF">Zm00014a_025366</name>
</gene>
<dbReference type="EMBL" id="NCVQ01000003">
    <property type="protein sequence ID" value="PWZ41835.1"/>
    <property type="molecule type" value="Genomic_DNA"/>
</dbReference>
<dbReference type="Proteomes" id="UP000251960">
    <property type="component" value="Chromosome 2"/>
</dbReference>
<evidence type="ECO:0000313" key="1">
    <source>
        <dbReference type="EMBL" id="PWZ41835.1"/>
    </source>
</evidence>